<name>A0A347VN16_9HELI</name>
<dbReference type="EMBL" id="JRMP02000002">
    <property type="protein sequence ID" value="TLD95580.1"/>
    <property type="molecule type" value="Genomic_DNA"/>
</dbReference>
<evidence type="ECO:0000313" key="6">
    <source>
        <dbReference type="Proteomes" id="UP000477070"/>
    </source>
</evidence>
<keyword evidence="5" id="KW-1185">Reference proteome</keyword>
<reference evidence="3 6" key="4">
    <citation type="submission" date="2019-12" db="EMBL/GenBank/DDBJ databases">
        <title>Multi-Generational Helicobacter saguini Isolates.</title>
        <authorList>
            <person name="Mannion A."/>
            <person name="Shen Z."/>
            <person name="Fox J.G."/>
        </authorList>
    </citation>
    <scope>NUCLEOTIDE SEQUENCE [LARGE SCALE GENOMIC DNA]</scope>
    <source>
        <strain evidence="3">16-048</strain>
        <strain evidence="6">16-048 (F4)</strain>
    </source>
</reference>
<keyword evidence="2" id="KW-0472">Membrane</keyword>
<dbReference type="AlphaFoldDB" id="A0A347VN16"/>
<dbReference type="EMBL" id="QBIU01000001">
    <property type="protein sequence ID" value="MWV69739.1"/>
    <property type="molecule type" value="Genomic_DNA"/>
</dbReference>
<sequence length="483" mass="54353">MNKLTKSIITIGAVAILALVIALYFISQKVTKNIEERINTGLHDAQNLLRENPDKYNISDFTFEPFECHGLMDYTCKSSKMSIFVTDPTTRDNTPYENVQLSDIILDLKDIKSKKRLSLSVKTNVGYPNIDKFFGVESGDSNNDLLISFLNKNAQALLPSTLECSQDYNLKDVSEDSKSSIITLNTICDFNSALLNTNLTTTNVFNPPINKSHILGIFYEIAMANNDDSIESSLRDSKDSKVTESVTSTTQKRQDLQLLNIPHELEFINLTLKNKQTFKEFLANNKSLDDKQKAELQANFNGAITSAKMFSTFGSKIFGSYLGGAGEKIISSLIDLAQNNIKEFNVQFSLKGEDFKPLEAFYTRNIIEWLSYLNEKYDVKLAIDSKNVEISNTKKAIESNETYEVTPDIIDNPSLESSIIDSDSKDTNLQDSKTDSNKEKENDLMQPPGITESYLESNFENLLKRDVKSLFIRDSIESSETLL</sequence>
<gene>
    <name evidence="3" type="ORF">DCO61_06945</name>
    <name evidence="4" type="ORF">LS64_001625</name>
</gene>
<protein>
    <submittedName>
        <fullName evidence="4">Uncharacterized protein</fullName>
    </submittedName>
</protein>
<reference evidence="4 5" key="2">
    <citation type="journal article" date="2016" name="Infect. Immun.">
        <title>Helicobacter saguini, a Novel Helicobacter Isolated from Cotton-Top Tamarins with Ulcerative Colitis, Has Proinflammatory Properties and Induces Typhlocolitis and Dysplasia in Gnotobiotic IL-10-/- Mice.</title>
        <authorList>
            <person name="Shen Z."/>
            <person name="Mannion A."/>
            <person name="Whary M.T."/>
            <person name="Muthupalani S."/>
            <person name="Sheh A."/>
            <person name="Feng Y."/>
            <person name="Gong G."/>
            <person name="Vandamme P."/>
            <person name="Holcombe H.R."/>
            <person name="Paster B.J."/>
            <person name="Fox J.G."/>
        </authorList>
    </citation>
    <scope>NUCLEOTIDE SEQUENCE [LARGE SCALE GENOMIC DNA]</scope>
    <source>
        <strain evidence="4 5">MIT 97-6194</strain>
    </source>
</reference>
<feature type="compositionally biased region" description="Basic and acidic residues" evidence="1">
    <location>
        <begin position="422"/>
        <end position="443"/>
    </location>
</feature>
<organism evidence="4 5">
    <name type="scientific">Helicobacter saguini</name>
    <dbReference type="NCBI Taxonomy" id="1548018"/>
    <lineage>
        <taxon>Bacteria</taxon>
        <taxon>Pseudomonadati</taxon>
        <taxon>Campylobacterota</taxon>
        <taxon>Epsilonproteobacteria</taxon>
        <taxon>Campylobacterales</taxon>
        <taxon>Helicobacteraceae</taxon>
        <taxon>Helicobacter</taxon>
    </lineage>
</organism>
<reference evidence="4" key="3">
    <citation type="submission" date="2018-04" db="EMBL/GenBank/DDBJ databases">
        <authorList>
            <person name="Sheh A."/>
            <person name="Shen Z."/>
            <person name="Mannion A.J."/>
            <person name="Fox J.G."/>
        </authorList>
    </citation>
    <scope>NUCLEOTIDE SEQUENCE</scope>
    <source>
        <strain evidence="4">MIT 97-6194</strain>
    </source>
</reference>
<dbReference type="Proteomes" id="UP000477070">
    <property type="component" value="Unassembled WGS sequence"/>
</dbReference>
<dbReference type="STRING" id="1548018.LS64_07130"/>
<evidence type="ECO:0000313" key="3">
    <source>
        <dbReference type="EMBL" id="MWV69739.1"/>
    </source>
</evidence>
<evidence type="ECO:0000256" key="2">
    <source>
        <dbReference type="SAM" id="Phobius"/>
    </source>
</evidence>
<dbReference type="RefSeq" id="WP_034571836.1">
    <property type="nucleotide sequence ID" value="NZ_JRMP02000002.1"/>
</dbReference>
<feature type="region of interest" description="Disordered" evidence="1">
    <location>
        <begin position="414"/>
        <end position="449"/>
    </location>
</feature>
<proteinExistence type="predicted"/>
<comment type="caution">
    <text evidence="4">The sequence shown here is derived from an EMBL/GenBank/DDBJ whole genome shotgun (WGS) entry which is preliminary data.</text>
</comment>
<evidence type="ECO:0000313" key="5">
    <source>
        <dbReference type="Proteomes" id="UP000029714"/>
    </source>
</evidence>
<evidence type="ECO:0000256" key="1">
    <source>
        <dbReference type="SAM" id="MobiDB-lite"/>
    </source>
</evidence>
<dbReference type="Proteomes" id="UP000029714">
    <property type="component" value="Unassembled WGS sequence"/>
</dbReference>
<keyword evidence="2" id="KW-0812">Transmembrane</keyword>
<feature type="transmembrane region" description="Helical" evidence="2">
    <location>
        <begin position="7"/>
        <end position="26"/>
    </location>
</feature>
<accession>A0A347VN16</accession>
<evidence type="ECO:0000313" key="4">
    <source>
        <dbReference type="EMBL" id="TLD95580.1"/>
    </source>
</evidence>
<reference evidence="4 5" key="1">
    <citation type="journal article" date="2014" name="Genome Announc.">
        <title>Draft genome sequences of eight enterohepatic helicobacter species isolated from both laboratory and wild rodents.</title>
        <authorList>
            <person name="Sheh A."/>
            <person name="Shen Z."/>
            <person name="Fox J.G."/>
        </authorList>
    </citation>
    <scope>NUCLEOTIDE SEQUENCE [LARGE SCALE GENOMIC DNA]</scope>
    <source>
        <strain evidence="4 5">MIT 97-6194</strain>
    </source>
</reference>
<keyword evidence="2" id="KW-1133">Transmembrane helix</keyword>
<dbReference type="OrthoDB" id="5319107at2"/>